<evidence type="ECO:0000256" key="3">
    <source>
        <dbReference type="SAM" id="MobiDB-lite"/>
    </source>
</evidence>
<evidence type="ECO:0000256" key="1">
    <source>
        <dbReference type="ARBA" id="ARBA00001968"/>
    </source>
</evidence>
<dbReference type="RefSeq" id="XP_060671000.1">
    <property type="nucleotide sequence ID" value="XM_060815017.1"/>
</dbReference>
<dbReference type="PANTHER" id="PTHR47584">
    <property type="match status" value="1"/>
</dbReference>
<feature type="region of interest" description="Disordered" evidence="3">
    <location>
        <begin position="184"/>
        <end position="208"/>
    </location>
</feature>
<dbReference type="GeneID" id="125422652"/>
<organism evidence="6 7">
    <name type="scientific">Ziziphus jujuba</name>
    <name type="common">Chinese jujube</name>
    <name type="synonym">Ziziphus sativa</name>
    <dbReference type="NCBI Taxonomy" id="326968"/>
    <lineage>
        <taxon>Eukaryota</taxon>
        <taxon>Viridiplantae</taxon>
        <taxon>Streptophyta</taxon>
        <taxon>Embryophyta</taxon>
        <taxon>Tracheophyta</taxon>
        <taxon>Spermatophyta</taxon>
        <taxon>Magnoliopsida</taxon>
        <taxon>eudicotyledons</taxon>
        <taxon>Gunneridae</taxon>
        <taxon>Pentapetalae</taxon>
        <taxon>rosids</taxon>
        <taxon>fabids</taxon>
        <taxon>Rosales</taxon>
        <taxon>Rhamnaceae</taxon>
        <taxon>Paliureae</taxon>
        <taxon>Ziziphus</taxon>
    </lineage>
</organism>
<evidence type="ECO:0000313" key="7">
    <source>
        <dbReference type="RefSeq" id="XP_060671000.1"/>
    </source>
</evidence>
<evidence type="ECO:0000259" key="5">
    <source>
        <dbReference type="Pfam" id="PF13359"/>
    </source>
</evidence>
<dbReference type="Pfam" id="PF12776">
    <property type="entry name" value="Myb_DNA-bind_3"/>
    <property type="match status" value="1"/>
</dbReference>
<keyword evidence="2" id="KW-0479">Metal-binding</keyword>
<feature type="domain" description="Myb/SANT-like" evidence="4">
    <location>
        <begin position="15"/>
        <end position="108"/>
    </location>
</feature>
<accession>A0ABM4A2P3</accession>
<dbReference type="PANTHER" id="PTHR47584:SF14">
    <property type="entry name" value="L10-INTERACTING MYB DOMAIN-CONTAINING PROTEIN-LIKE"/>
    <property type="match status" value="1"/>
</dbReference>
<evidence type="ECO:0000256" key="2">
    <source>
        <dbReference type="ARBA" id="ARBA00022723"/>
    </source>
</evidence>
<evidence type="ECO:0000259" key="4">
    <source>
        <dbReference type="Pfam" id="PF12776"/>
    </source>
</evidence>
<proteinExistence type="predicted"/>
<dbReference type="InterPro" id="IPR024752">
    <property type="entry name" value="Myb/SANT-like_dom"/>
</dbReference>
<protein>
    <submittedName>
        <fullName evidence="7">Uncharacterized protein LOC125422652</fullName>
    </submittedName>
</protein>
<evidence type="ECO:0000313" key="6">
    <source>
        <dbReference type="Proteomes" id="UP001652623"/>
    </source>
</evidence>
<keyword evidence="6" id="KW-1185">Reference proteome</keyword>
<dbReference type="InterPro" id="IPR027806">
    <property type="entry name" value="HARBI1_dom"/>
</dbReference>
<dbReference type="Proteomes" id="UP001652623">
    <property type="component" value="Chromosome 2"/>
</dbReference>
<gene>
    <name evidence="7" type="primary">LOC125422652</name>
</gene>
<comment type="cofactor">
    <cofactor evidence="1">
        <name>a divalent metal cation</name>
        <dbReference type="ChEBI" id="CHEBI:60240"/>
    </cofactor>
</comment>
<dbReference type="InterPro" id="IPR045026">
    <property type="entry name" value="LIMYB"/>
</dbReference>
<sequence length="535" mass="61401">MSTMENDGGDDSTLWGATNEKIYIDVMVDLINKGGMKDGQFSSKEWTNMLEALNNKSKRNYNMKQIKQKFNRLRSKHREFSELLQQTEFGWDAETNTVNATDEIWQNYIRVHPKATQFRKKGCEHYKLLGIIFNKSTATGVFCHASTSDPPNTDDEMELEAESAHVNISRDDPFSTLDKLTSNLRKRTTSSSSECRSKKETRSQQMSDAIQTWTETVKAKTEVAKAKAEKYKSSYSVDDNSIGNAKDCSIATCVSLLEAIDGVDNATYLKAVEKLREMICSNECYVCLHLVNGVLDYWMKCIGAIDGTHISAHVPAEKQVSYRGRKSIVTQNVLCACNFNMMFTFVYAGEYYVVDSGFSCTMGFLPPFRGERYHLQEYHGRGRQPRGPKELFNYRHSSLRNVIERCFGVLKARFRILKMMPSYKQSRQPLIVIACCTLHNFIRKWAQNDVMFIQWEEEEQEIEDEEANTSGSNNSIDLSDEAATAMAAYRNQLSQVQVGLHRIGLYWYSLILEEKALELRDNGQNRDQRRRPHYD</sequence>
<name>A0ABM4A2P3_ZIZJJ</name>
<feature type="compositionally biased region" description="Polar residues" evidence="3">
    <location>
        <begin position="184"/>
        <end position="194"/>
    </location>
</feature>
<dbReference type="Pfam" id="PF13359">
    <property type="entry name" value="DDE_Tnp_4"/>
    <property type="match status" value="1"/>
</dbReference>
<reference evidence="7" key="1">
    <citation type="submission" date="2025-08" db="UniProtKB">
        <authorList>
            <consortium name="RefSeq"/>
        </authorList>
    </citation>
    <scope>IDENTIFICATION</scope>
    <source>
        <tissue evidence="7">Seedling</tissue>
    </source>
</reference>
<feature type="domain" description="DDE Tnp4" evidence="5">
    <location>
        <begin position="348"/>
        <end position="440"/>
    </location>
</feature>